<accession>A0AAV0KI92</accession>
<reference evidence="1" key="1">
    <citation type="submission" date="2022-08" db="EMBL/GenBank/DDBJ databases">
        <authorList>
            <person name="Gutierrez-Valencia J."/>
        </authorList>
    </citation>
    <scope>NUCLEOTIDE SEQUENCE</scope>
</reference>
<dbReference type="Proteomes" id="UP001154282">
    <property type="component" value="Unassembled WGS sequence"/>
</dbReference>
<protein>
    <submittedName>
        <fullName evidence="1">Uncharacterized protein</fullName>
    </submittedName>
</protein>
<evidence type="ECO:0000313" key="1">
    <source>
        <dbReference type="EMBL" id="CAI0421806.1"/>
    </source>
</evidence>
<proteinExistence type="predicted"/>
<evidence type="ECO:0000313" key="2">
    <source>
        <dbReference type="Proteomes" id="UP001154282"/>
    </source>
</evidence>
<keyword evidence="2" id="KW-1185">Reference proteome</keyword>
<gene>
    <name evidence="1" type="ORF">LITE_LOCUS18923</name>
</gene>
<sequence>MAIGDPLL</sequence>
<dbReference type="EMBL" id="CAMGYJ010000005">
    <property type="protein sequence ID" value="CAI0421806.1"/>
    <property type="molecule type" value="Genomic_DNA"/>
</dbReference>
<organism evidence="1 2">
    <name type="scientific">Linum tenue</name>
    <dbReference type="NCBI Taxonomy" id="586396"/>
    <lineage>
        <taxon>Eukaryota</taxon>
        <taxon>Viridiplantae</taxon>
        <taxon>Streptophyta</taxon>
        <taxon>Embryophyta</taxon>
        <taxon>Tracheophyta</taxon>
        <taxon>Spermatophyta</taxon>
        <taxon>Magnoliopsida</taxon>
        <taxon>eudicotyledons</taxon>
        <taxon>Gunneridae</taxon>
        <taxon>Pentapetalae</taxon>
        <taxon>rosids</taxon>
        <taxon>fabids</taxon>
        <taxon>Malpighiales</taxon>
        <taxon>Linaceae</taxon>
        <taxon>Linum</taxon>
    </lineage>
</organism>
<name>A0AAV0KI92_9ROSI</name>
<comment type="caution">
    <text evidence="1">The sequence shown here is derived from an EMBL/GenBank/DDBJ whole genome shotgun (WGS) entry which is preliminary data.</text>
</comment>